<feature type="repeat" description="TPR" evidence="1">
    <location>
        <begin position="167"/>
        <end position="200"/>
    </location>
</feature>
<accession>A0A1G7IQ81</accession>
<evidence type="ECO:0000256" key="1">
    <source>
        <dbReference type="PROSITE-ProRule" id="PRU00339"/>
    </source>
</evidence>
<dbReference type="InterPro" id="IPR019734">
    <property type="entry name" value="TPR_rpt"/>
</dbReference>
<protein>
    <recommendedName>
        <fullName evidence="4">Tetratricopeptide repeat-containing protein</fullName>
    </recommendedName>
</protein>
<evidence type="ECO:0000313" key="2">
    <source>
        <dbReference type="EMBL" id="SDF14728.1"/>
    </source>
</evidence>
<keyword evidence="1" id="KW-0802">TPR repeat</keyword>
<dbReference type="InterPro" id="IPR011990">
    <property type="entry name" value="TPR-like_helical_dom_sf"/>
</dbReference>
<dbReference type="Proteomes" id="UP000198972">
    <property type="component" value="Unassembled WGS sequence"/>
</dbReference>
<dbReference type="OrthoDB" id="9780343at2"/>
<name>A0A1G7IQ81_9BACL</name>
<reference evidence="2 3" key="1">
    <citation type="submission" date="2016-10" db="EMBL/GenBank/DDBJ databases">
        <authorList>
            <person name="de Groot N.N."/>
        </authorList>
    </citation>
    <scope>NUCLEOTIDE SEQUENCE [LARGE SCALE GENOMIC DNA]</scope>
    <source>
        <strain evidence="2 3">DSM 28129</strain>
    </source>
</reference>
<evidence type="ECO:0000313" key="3">
    <source>
        <dbReference type="Proteomes" id="UP000198972"/>
    </source>
</evidence>
<sequence>MELEPLYLIKVTCVYCEHEFSTSRVRPSLKRASKTDSDFCKHYQKENPDFYVVRVCPSCGFASTENSLESLNDRQRKLFVDGIGSKFIQRDYGGKRDWTAALETYKLALLCAQTIGDKERIIASLLHHIAWLYRYNENREQEMRFLQFSLESYIRVYENEDPFGNDAKLMYLIGELHRRVGDYNNAVRWFSRVINDKKIMDAAMIRASREQWAVLREDMLNVGHELPEEMHS</sequence>
<dbReference type="PROSITE" id="PS50005">
    <property type="entry name" value="TPR"/>
    <property type="match status" value="1"/>
</dbReference>
<dbReference type="InterPro" id="IPR018708">
    <property type="entry name" value="DUF2225"/>
</dbReference>
<dbReference type="EMBL" id="FNBG01000006">
    <property type="protein sequence ID" value="SDF14728.1"/>
    <property type="molecule type" value="Genomic_DNA"/>
</dbReference>
<gene>
    <name evidence="2" type="ORF">SAMN04488542_10692</name>
</gene>
<dbReference type="Gene3D" id="1.25.40.10">
    <property type="entry name" value="Tetratricopeptide repeat domain"/>
    <property type="match status" value="1"/>
</dbReference>
<proteinExistence type="predicted"/>
<evidence type="ECO:0008006" key="4">
    <source>
        <dbReference type="Google" id="ProtNLM"/>
    </source>
</evidence>
<organism evidence="2 3">
    <name type="scientific">Fontibacillus panacisegetis</name>
    <dbReference type="NCBI Taxonomy" id="670482"/>
    <lineage>
        <taxon>Bacteria</taxon>
        <taxon>Bacillati</taxon>
        <taxon>Bacillota</taxon>
        <taxon>Bacilli</taxon>
        <taxon>Bacillales</taxon>
        <taxon>Paenibacillaceae</taxon>
        <taxon>Fontibacillus</taxon>
    </lineage>
</organism>
<dbReference type="AlphaFoldDB" id="A0A1G7IQ81"/>
<keyword evidence="3" id="KW-1185">Reference proteome</keyword>
<dbReference type="STRING" id="670482.SAMN04488542_10692"/>
<dbReference type="SUPFAM" id="SSF48452">
    <property type="entry name" value="TPR-like"/>
    <property type="match status" value="1"/>
</dbReference>
<dbReference type="RefSeq" id="WP_091228060.1">
    <property type="nucleotide sequence ID" value="NZ_FNBG01000006.1"/>
</dbReference>
<dbReference type="Pfam" id="PF09986">
    <property type="entry name" value="DUF2225"/>
    <property type="match status" value="1"/>
</dbReference>